<proteinExistence type="predicted"/>
<organism evidence="1 2">
    <name type="scientific">Microlunatus elymi</name>
    <dbReference type="NCBI Taxonomy" id="2596828"/>
    <lineage>
        <taxon>Bacteria</taxon>
        <taxon>Bacillati</taxon>
        <taxon>Actinomycetota</taxon>
        <taxon>Actinomycetes</taxon>
        <taxon>Propionibacteriales</taxon>
        <taxon>Propionibacteriaceae</taxon>
        <taxon>Microlunatus</taxon>
    </lineage>
</organism>
<dbReference type="SUPFAM" id="SSF46785">
    <property type="entry name" value="Winged helix' DNA-binding domain"/>
    <property type="match status" value="1"/>
</dbReference>
<gene>
    <name evidence="1" type="ORF">FOE78_16595</name>
</gene>
<dbReference type="OrthoDB" id="9788770at2"/>
<reference evidence="1 2" key="1">
    <citation type="submission" date="2019-07" db="EMBL/GenBank/DDBJ databases">
        <title>Microlunatus dokdonensis sp. nov. isolated from the rhizospheric soil of the wild plant Elymus tsukushiensis.</title>
        <authorList>
            <person name="Ghim S.-Y."/>
            <person name="Hwang Y.-J."/>
            <person name="Son J.-S."/>
            <person name="Shin J.-H."/>
        </authorList>
    </citation>
    <scope>NUCLEOTIDE SEQUENCE [LARGE SCALE GENOMIC DNA]</scope>
    <source>
        <strain evidence="1 2">KUDC0627</strain>
    </source>
</reference>
<dbReference type="InterPro" id="IPR036390">
    <property type="entry name" value="WH_DNA-bd_sf"/>
</dbReference>
<accession>A0A516Q665</accession>
<dbReference type="InterPro" id="IPR036388">
    <property type="entry name" value="WH-like_DNA-bd_sf"/>
</dbReference>
<dbReference type="AlphaFoldDB" id="A0A516Q665"/>
<sequence length="191" mass="20316">MDDIQVLNDAVAVEVALDPIRTSILDALTEPGSAASVAATVGLTRQKVNYHLKALEAHGLVEPAGERTWGGITERYVQRSARHLVVAPDLLEGRVADPNEIADRLSAAYLVAVSARTMSEAGSAASKVATGTRVPTLTVDTVIGLKSPEDRAAFAAELQTALAELVAKYHHDDGRLHRLTVSSYPKPKEDS</sequence>
<dbReference type="Pfam" id="PF12840">
    <property type="entry name" value="HTH_20"/>
    <property type="match status" value="1"/>
</dbReference>
<dbReference type="InterPro" id="IPR011991">
    <property type="entry name" value="ArsR-like_HTH"/>
</dbReference>
<protein>
    <submittedName>
        <fullName evidence="1">Helix-turn-helix transcriptional regulator</fullName>
    </submittedName>
</protein>
<dbReference type="Gene3D" id="1.10.10.10">
    <property type="entry name" value="Winged helix-like DNA-binding domain superfamily/Winged helix DNA-binding domain"/>
    <property type="match status" value="1"/>
</dbReference>
<name>A0A516Q665_9ACTN</name>
<dbReference type="EMBL" id="CP041692">
    <property type="protein sequence ID" value="QDP98865.1"/>
    <property type="molecule type" value="Genomic_DNA"/>
</dbReference>
<evidence type="ECO:0000313" key="2">
    <source>
        <dbReference type="Proteomes" id="UP000319263"/>
    </source>
</evidence>
<dbReference type="Proteomes" id="UP000319263">
    <property type="component" value="Chromosome"/>
</dbReference>
<dbReference type="CDD" id="cd00090">
    <property type="entry name" value="HTH_ARSR"/>
    <property type="match status" value="1"/>
</dbReference>
<keyword evidence="2" id="KW-1185">Reference proteome</keyword>
<evidence type="ECO:0000313" key="1">
    <source>
        <dbReference type="EMBL" id="QDP98865.1"/>
    </source>
</evidence>
<dbReference type="KEGG" id="mik:FOE78_16595"/>